<dbReference type="PROSITE" id="PS50097">
    <property type="entry name" value="BTB"/>
    <property type="match status" value="1"/>
</dbReference>
<feature type="domain" description="BTB" evidence="1">
    <location>
        <begin position="27"/>
        <end position="91"/>
    </location>
</feature>
<organism evidence="2 3">
    <name type="scientific">Crepidotus variabilis</name>
    <dbReference type="NCBI Taxonomy" id="179855"/>
    <lineage>
        <taxon>Eukaryota</taxon>
        <taxon>Fungi</taxon>
        <taxon>Dikarya</taxon>
        <taxon>Basidiomycota</taxon>
        <taxon>Agaricomycotina</taxon>
        <taxon>Agaricomycetes</taxon>
        <taxon>Agaricomycetidae</taxon>
        <taxon>Agaricales</taxon>
        <taxon>Agaricineae</taxon>
        <taxon>Crepidotaceae</taxon>
        <taxon>Crepidotus</taxon>
    </lineage>
</organism>
<dbReference type="OrthoDB" id="3218112at2759"/>
<sequence>MASPVASAHASLDGGISRHPDYYFTDGSVVLIVESTALRIHQSILGRHSDVFSGMWDVPQPTSMESYDGCPTVVLPDSLDDFVDVVSVLYDPFLHSHFDKLDSQTNLKELISFISGILRISTKYNMQQIRAKCISIIQDKFPSTLAGCDDVLKRKLQYRPSEIDRIIPLARETNVPRVLPWAFYLCAQMAVSELLQNAALSWKDKALCLAGKERLWEMQKTVTHTFLLNFQNSPQCITGCKVRSPDTFKAAMDAIEVLRLTPHALEEYTDWPGLRLCIKCQIYVQTLHREGREKVWQLLPTFFHLGTWDEIFKDQSC</sequence>
<evidence type="ECO:0000313" key="2">
    <source>
        <dbReference type="EMBL" id="KAF9525773.1"/>
    </source>
</evidence>
<dbReference type="SUPFAM" id="SSF54695">
    <property type="entry name" value="POZ domain"/>
    <property type="match status" value="1"/>
</dbReference>
<dbReference type="SMART" id="SM00225">
    <property type="entry name" value="BTB"/>
    <property type="match status" value="1"/>
</dbReference>
<dbReference type="EMBL" id="MU157879">
    <property type="protein sequence ID" value="KAF9525773.1"/>
    <property type="molecule type" value="Genomic_DNA"/>
</dbReference>
<dbReference type="AlphaFoldDB" id="A0A9P6EAH4"/>
<reference evidence="2" key="1">
    <citation type="submission" date="2020-11" db="EMBL/GenBank/DDBJ databases">
        <authorList>
            <consortium name="DOE Joint Genome Institute"/>
            <person name="Ahrendt S."/>
            <person name="Riley R."/>
            <person name="Andreopoulos W."/>
            <person name="Labutti K."/>
            <person name="Pangilinan J."/>
            <person name="Ruiz-Duenas F.J."/>
            <person name="Barrasa J.M."/>
            <person name="Sanchez-Garcia M."/>
            <person name="Camarero S."/>
            <person name="Miyauchi S."/>
            <person name="Serrano A."/>
            <person name="Linde D."/>
            <person name="Babiker R."/>
            <person name="Drula E."/>
            <person name="Ayuso-Fernandez I."/>
            <person name="Pacheco R."/>
            <person name="Padilla G."/>
            <person name="Ferreira P."/>
            <person name="Barriuso J."/>
            <person name="Kellner H."/>
            <person name="Castanera R."/>
            <person name="Alfaro M."/>
            <person name="Ramirez L."/>
            <person name="Pisabarro A.G."/>
            <person name="Kuo A."/>
            <person name="Tritt A."/>
            <person name="Lipzen A."/>
            <person name="He G."/>
            <person name="Yan M."/>
            <person name="Ng V."/>
            <person name="Cullen D."/>
            <person name="Martin F."/>
            <person name="Rosso M.-N."/>
            <person name="Henrissat B."/>
            <person name="Hibbett D."/>
            <person name="Martinez A.T."/>
            <person name="Grigoriev I.V."/>
        </authorList>
    </citation>
    <scope>NUCLEOTIDE SEQUENCE</scope>
    <source>
        <strain evidence="2">CBS 506.95</strain>
    </source>
</reference>
<gene>
    <name evidence="2" type="ORF">CPB83DRAFT_908890</name>
</gene>
<name>A0A9P6EAH4_9AGAR</name>
<accession>A0A9P6EAH4</accession>
<comment type="caution">
    <text evidence="2">The sequence shown here is derived from an EMBL/GenBank/DDBJ whole genome shotgun (WGS) entry which is preliminary data.</text>
</comment>
<dbReference type="InterPro" id="IPR011333">
    <property type="entry name" value="SKP1/BTB/POZ_sf"/>
</dbReference>
<dbReference type="Gene3D" id="3.30.710.10">
    <property type="entry name" value="Potassium Channel Kv1.1, Chain A"/>
    <property type="match status" value="1"/>
</dbReference>
<proteinExistence type="predicted"/>
<keyword evidence="3" id="KW-1185">Reference proteome</keyword>
<protein>
    <recommendedName>
        <fullName evidence="1">BTB domain-containing protein</fullName>
    </recommendedName>
</protein>
<evidence type="ECO:0000313" key="3">
    <source>
        <dbReference type="Proteomes" id="UP000807306"/>
    </source>
</evidence>
<dbReference type="Proteomes" id="UP000807306">
    <property type="component" value="Unassembled WGS sequence"/>
</dbReference>
<dbReference type="InterPro" id="IPR000210">
    <property type="entry name" value="BTB/POZ_dom"/>
</dbReference>
<evidence type="ECO:0000259" key="1">
    <source>
        <dbReference type="PROSITE" id="PS50097"/>
    </source>
</evidence>